<dbReference type="InterPro" id="IPR008731">
    <property type="entry name" value="PTS_EIN"/>
</dbReference>
<proteinExistence type="inferred from homology"/>
<dbReference type="Pfam" id="PF02896">
    <property type="entry name" value="PEP-utilizers_C"/>
    <property type="match status" value="1"/>
</dbReference>
<dbReference type="InterPro" id="IPR003018">
    <property type="entry name" value="GAF"/>
</dbReference>
<name>A0A3B0SWY9_9ZZZZ</name>
<dbReference type="Gene3D" id="3.20.20.60">
    <property type="entry name" value="Phosphoenolpyruvate-binding domains"/>
    <property type="match status" value="1"/>
</dbReference>
<evidence type="ECO:0000259" key="14">
    <source>
        <dbReference type="SMART" id="SM00065"/>
    </source>
</evidence>
<dbReference type="SUPFAM" id="SSF47831">
    <property type="entry name" value="Enzyme I of the PEP:sugar phosphotransferase system HPr-binding (sub)domain"/>
    <property type="match status" value="1"/>
</dbReference>
<dbReference type="SMART" id="SM00065">
    <property type="entry name" value="GAF"/>
    <property type="match status" value="1"/>
</dbReference>
<evidence type="ECO:0000313" key="15">
    <source>
        <dbReference type="EMBL" id="VAV99275.1"/>
    </source>
</evidence>
<dbReference type="Gene3D" id="1.10.274.10">
    <property type="entry name" value="PtsI, HPr-binding domain"/>
    <property type="match status" value="1"/>
</dbReference>
<dbReference type="SUPFAM" id="SSF51621">
    <property type="entry name" value="Phosphoenolpyruvate/pyruvate domain"/>
    <property type="match status" value="1"/>
</dbReference>
<evidence type="ECO:0000256" key="5">
    <source>
        <dbReference type="ARBA" id="ARBA00012232"/>
    </source>
</evidence>
<dbReference type="PANTHER" id="PTHR46244">
    <property type="entry name" value="PHOSPHOENOLPYRUVATE-PROTEIN PHOSPHOTRANSFERASE"/>
    <property type="match status" value="1"/>
</dbReference>
<evidence type="ECO:0000256" key="1">
    <source>
        <dbReference type="ARBA" id="ARBA00000683"/>
    </source>
</evidence>
<dbReference type="EC" id="2.7.3.9" evidence="5"/>
<dbReference type="Pfam" id="PF01590">
    <property type="entry name" value="GAF"/>
    <property type="match status" value="1"/>
</dbReference>
<dbReference type="AlphaFoldDB" id="A0A3B0SWY9"/>
<keyword evidence="10" id="KW-0598">Phosphotransferase system</keyword>
<keyword evidence="8" id="KW-0762">Sugar transport</keyword>
<comment type="cofactor">
    <cofactor evidence="2">
        <name>Mg(2+)</name>
        <dbReference type="ChEBI" id="CHEBI:18420"/>
    </cofactor>
</comment>
<keyword evidence="11" id="KW-0479">Metal-binding</keyword>
<keyword evidence="15" id="KW-0670">Pyruvate</keyword>
<protein>
    <recommendedName>
        <fullName evidence="5">phosphoenolpyruvate--protein phosphotransferase</fullName>
        <ecNumber evidence="5">2.7.3.9</ecNumber>
    </recommendedName>
</protein>
<dbReference type="NCBIfam" id="TIGR01417">
    <property type="entry name" value="PTS_I_fam"/>
    <property type="match status" value="1"/>
</dbReference>
<dbReference type="InterPro" id="IPR036637">
    <property type="entry name" value="Phosphohistidine_dom_sf"/>
</dbReference>
<accession>A0A3B0SWY9</accession>
<evidence type="ECO:0000256" key="3">
    <source>
        <dbReference type="ARBA" id="ARBA00004496"/>
    </source>
</evidence>
<comment type="subcellular location">
    <subcellularLocation>
        <location evidence="3">Cytoplasm</location>
    </subcellularLocation>
</comment>
<organism evidence="15">
    <name type="scientific">hydrothermal vent metagenome</name>
    <dbReference type="NCBI Taxonomy" id="652676"/>
    <lineage>
        <taxon>unclassified sequences</taxon>
        <taxon>metagenomes</taxon>
        <taxon>ecological metagenomes</taxon>
    </lineage>
</organism>
<dbReference type="PRINTS" id="PR01736">
    <property type="entry name" value="PHPHTRNFRASE"/>
</dbReference>
<dbReference type="GO" id="GO:0016301">
    <property type="term" value="F:kinase activity"/>
    <property type="evidence" value="ECO:0007669"/>
    <property type="project" value="UniProtKB-KW"/>
</dbReference>
<keyword evidence="6" id="KW-0813">Transport</keyword>
<evidence type="ECO:0000256" key="4">
    <source>
        <dbReference type="ARBA" id="ARBA00007837"/>
    </source>
</evidence>
<keyword evidence="7" id="KW-0963">Cytoplasm</keyword>
<evidence type="ECO:0000256" key="6">
    <source>
        <dbReference type="ARBA" id="ARBA00022448"/>
    </source>
</evidence>
<dbReference type="InterPro" id="IPR015813">
    <property type="entry name" value="Pyrv/PenolPyrv_kinase-like_dom"/>
</dbReference>
<evidence type="ECO:0000256" key="13">
    <source>
        <dbReference type="ARBA" id="ARBA00022842"/>
    </source>
</evidence>
<dbReference type="Gene3D" id="3.30.450.40">
    <property type="match status" value="1"/>
</dbReference>
<dbReference type="GO" id="GO:0008965">
    <property type="term" value="F:phosphoenolpyruvate-protein phosphotransferase activity"/>
    <property type="evidence" value="ECO:0007669"/>
    <property type="project" value="UniProtKB-EC"/>
</dbReference>
<dbReference type="InterPro" id="IPR000121">
    <property type="entry name" value="PEP_util_C"/>
</dbReference>
<dbReference type="GO" id="GO:0009401">
    <property type="term" value="P:phosphoenolpyruvate-dependent sugar phosphotransferase system"/>
    <property type="evidence" value="ECO:0007669"/>
    <property type="project" value="UniProtKB-KW"/>
</dbReference>
<dbReference type="GO" id="GO:0005737">
    <property type="term" value="C:cytoplasm"/>
    <property type="evidence" value="ECO:0007669"/>
    <property type="project" value="UniProtKB-SubCell"/>
</dbReference>
<dbReference type="InterPro" id="IPR050499">
    <property type="entry name" value="PEP-utilizing_PTS_enzyme"/>
</dbReference>
<dbReference type="InterPro" id="IPR029016">
    <property type="entry name" value="GAF-like_dom_sf"/>
</dbReference>
<sequence>MKTARTNPKDMLRQIRELMSQNSNAQDRLDKLVTVIAQNMQTDICSIYLTRADNQMELWATKGLASDAVHQTLLAPGEGLVGEVVEKLEPVNVKNASTHRRYSFHPETQETKLLSFLGVPVLRSGQLLGVLVVQSEQERAFDADAVEVLQNVAMVLAEIVASGELIHQDEFAKDLAQSSRSQRLSGIQIVDGLAMGEVVLFEPHIVGASRIAEDPAHEIKRLRVALEELQQTLDRLFSGKGHAFGEPAREVLNAYRMFARDQSWFNRLRAAANAGLTAEAAVERVREEYRQRMLAARDPYLQERLHDLEDLANRLLRHLGGVAVATELPKNTILVARNIGPAELLELDRSKLRALVLEEGSRTSHAAIVASAMRLPVVGHVTGLLVLAATGDAILVDGENGEVLLRPAEATKSSFVERLRLRQQQRAAFAKLTEQPAISVDGQRVQLLLNAGLQIDLPNLATTGADGIGLFRTEFQFMLADHLPKQAQLIELYRQVGDAAKTKPVVFRTLDLGGDKILPYVSQAREANPALGWRAVRMALDRPGMFRYQLRALIHASAGRTLRIMFPLIATVSEFVQARKILEREVQRLTKFGHKNLPNEIKVGCMIETPALVWQLPQLLPLTDFISVGANDLMQYFFAADRENIRVADRYDPLHPGALAMLLQIVQQAQKHDVPLSICGEMAGRREDAAILLALGFRQLSVPASAIGPIKQMILSLDIGALQTALTQWLREEQPDVRKSLRHLAKKTKILL</sequence>
<evidence type="ECO:0000256" key="11">
    <source>
        <dbReference type="ARBA" id="ARBA00022723"/>
    </source>
</evidence>
<keyword evidence="12" id="KW-0418">Kinase</keyword>
<dbReference type="SUPFAM" id="SSF52009">
    <property type="entry name" value="Phosphohistidine domain"/>
    <property type="match status" value="1"/>
</dbReference>
<dbReference type="Pfam" id="PF05524">
    <property type="entry name" value="PEP-utilisers_N"/>
    <property type="match status" value="1"/>
</dbReference>
<dbReference type="InterPro" id="IPR008279">
    <property type="entry name" value="PEP-util_enz_mobile_dom"/>
</dbReference>
<evidence type="ECO:0000256" key="2">
    <source>
        <dbReference type="ARBA" id="ARBA00001946"/>
    </source>
</evidence>
<evidence type="ECO:0000256" key="7">
    <source>
        <dbReference type="ARBA" id="ARBA00022490"/>
    </source>
</evidence>
<dbReference type="EMBL" id="UOEE01000273">
    <property type="protein sequence ID" value="VAV99275.1"/>
    <property type="molecule type" value="Genomic_DNA"/>
</dbReference>
<dbReference type="Pfam" id="PF00391">
    <property type="entry name" value="PEP-utilizers"/>
    <property type="match status" value="1"/>
</dbReference>
<keyword evidence="13" id="KW-0460">Magnesium</keyword>
<dbReference type="Gene3D" id="3.50.30.10">
    <property type="entry name" value="Phosphohistidine domain"/>
    <property type="match status" value="1"/>
</dbReference>
<comment type="catalytic activity">
    <reaction evidence="1">
        <text>L-histidyl-[protein] + phosphoenolpyruvate = N(pros)-phospho-L-histidyl-[protein] + pyruvate</text>
        <dbReference type="Rhea" id="RHEA:23880"/>
        <dbReference type="Rhea" id="RHEA-COMP:9745"/>
        <dbReference type="Rhea" id="RHEA-COMP:9746"/>
        <dbReference type="ChEBI" id="CHEBI:15361"/>
        <dbReference type="ChEBI" id="CHEBI:29979"/>
        <dbReference type="ChEBI" id="CHEBI:58702"/>
        <dbReference type="ChEBI" id="CHEBI:64837"/>
        <dbReference type="EC" id="2.7.3.9"/>
    </reaction>
</comment>
<dbReference type="InterPro" id="IPR036618">
    <property type="entry name" value="PtsI_HPr-bd_sf"/>
</dbReference>
<evidence type="ECO:0000256" key="12">
    <source>
        <dbReference type="ARBA" id="ARBA00022777"/>
    </source>
</evidence>
<dbReference type="PANTHER" id="PTHR46244:SF6">
    <property type="entry name" value="PHOSPHOENOLPYRUVATE-PROTEIN PHOSPHOTRANSFERASE"/>
    <property type="match status" value="1"/>
</dbReference>
<reference evidence="15" key="1">
    <citation type="submission" date="2018-06" db="EMBL/GenBank/DDBJ databases">
        <authorList>
            <person name="Zhirakovskaya E."/>
        </authorList>
    </citation>
    <scope>NUCLEOTIDE SEQUENCE</scope>
</reference>
<dbReference type="GO" id="GO:0046872">
    <property type="term" value="F:metal ion binding"/>
    <property type="evidence" value="ECO:0007669"/>
    <property type="project" value="UniProtKB-KW"/>
</dbReference>
<gene>
    <name evidence="15" type="ORF">MNBD_ALPHA06-2071</name>
</gene>
<keyword evidence="9 15" id="KW-0808">Transferase</keyword>
<evidence type="ECO:0000256" key="9">
    <source>
        <dbReference type="ARBA" id="ARBA00022679"/>
    </source>
</evidence>
<evidence type="ECO:0000256" key="8">
    <source>
        <dbReference type="ARBA" id="ARBA00022597"/>
    </source>
</evidence>
<evidence type="ECO:0000256" key="10">
    <source>
        <dbReference type="ARBA" id="ARBA00022683"/>
    </source>
</evidence>
<dbReference type="InterPro" id="IPR040442">
    <property type="entry name" value="Pyrv_kinase-like_dom_sf"/>
</dbReference>
<comment type="similarity">
    <text evidence="4">Belongs to the PEP-utilizing enzyme family.</text>
</comment>
<feature type="domain" description="GAF" evidence="14">
    <location>
        <begin position="24"/>
        <end position="170"/>
    </location>
</feature>
<dbReference type="InterPro" id="IPR006318">
    <property type="entry name" value="PTS_EI-like"/>
</dbReference>
<dbReference type="SUPFAM" id="SSF55781">
    <property type="entry name" value="GAF domain-like"/>
    <property type="match status" value="1"/>
</dbReference>